<proteinExistence type="predicted"/>
<dbReference type="PANTHER" id="PTHR22803">
    <property type="entry name" value="MANNOSE, PHOSPHOLIPASE, LECTIN RECEPTOR RELATED"/>
    <property type="match status" value="1"/>
</dbReference>
<dbReference type="InterPro" id="IPR016186">
    <property type="entry name" value="C-type_lectin-like/link_sf"/>
</dbReference>
<dbReference type="InterPro" id="IPR001304">
    <property type="entry name" value="C-type_lectin-like"/>
</dbReference>
<dbReference type="SUPFAM" id="SSF56436">
    <property type="entry name" value="C-type lectin-like"/>
    <property type="match status" value="1"/>
</dbReference>
<keyword evidence="1" id="KW-0732">Signal</keyword>
<dbReference type="InterPro" id="IPR050111">
    <property type="entry name" value="C-type_lectin/snaclec_domain"/>
</dbReference>
<dbReference type="EMBL" id="LIAE01008309">
    <property type="protein sequence ID" value="PAV74624.1"/>
    <property type="molecule type" value="Genomic_DNA"/>
</dbReference>
<keyword evidence="4" id="KW-1185">Reference proteome</keyword>
<organism evidence="3 4">
    <name type="scientific">Diploscapter pachys</name>
    <dbReference type="NCBI Taxonomy" id="2018661"/>
    <lineage>
        <taxon>Eukaryota</taxon>
        <taxon>Metazoa</taxon>
        <taxon>Ecdysozoa</taxon>
        <taxon>Nematoda</taxon>
        <taxon>Chromadorea</taxon>
        <taxon>Rhabditida</taxon>
        <taxon>Rhabditina</taxon>
        <taxon>Rhabditomorpha</taxon>
        <taxon>Rhabditoidea</taxon>
        <taxon>Rhabditidae</taxon>
        <taxon>Diploscapter</taxon>
    </lineage>
</organism>
<dbReference type="Pfam" id="PF00059">
    <property type="entry name" value="Lectin_C"/>
    <property type="match status" value="1"/>
</dbReference>
<dbReference type="SMART" id="SM00034">
    <property type="entry name" value="CLECT"/>
    <property type="match status" value="1"/>
</dbReference>
<evidence type="ECO:0000313" key="3">
    <source>
        <dbReference type="EMBL" id="PAV74624.1"/>
    </source>
</evidence>
<feature type="signal peptide" evidence="1">
    <location>
        <begin position="1"/>
        <end position="17"/>
    </location>
</feature>
<evidence type="ECO:0000259" key="2">
    <source>
        <dbReference type="PROSITE" id="PS50041"/>
    </source>
</evidence>
<dbReference type="CDD" id="cd00037">
    <property type="entry name" value="CLECT"/>
    <property type="match status" value="1"/>
</dbReference>
<dbReference type="Proteomes" id="UP000218231">
    <property type="component" value="Unassembled WGS sequence"/>
</dbReference>
<dbReference type="InterPro" id="IPR016187">
    <property type="entry name" value="CTDL_fold"/>
</dbReference>
<dbReference type="OrthoDB" id="7357196at2759"/>
<reference evidence="3 4" key="1">
    <citation type="journal article" date="2017" name="Curr. Biol.">
        <title>Genome architecture and evolution of a unichromosomal asexual nematode.</title>
        <authorList>
            <person name="Fradin H."/>
            <person name="Zegar C."/>
            <person name="Gutwein M."/>
            <person name="Lucas J."/>
            <person name="Kovtun M."/>
            <person name="Corcoran D."/>
            <person name="Baugh L.R."/>
            <person name="Kiontke K."/>
            <person name="Gunsalus K."/>
            <person name="Fitch D.H."/>
            <person name="Piano F."/>
        </authorList>
    </citation>
    <scope>NUCLEOTIDE SEQUENCE [LARGE SCALE GENOMIC DNA]</scope>
    <source>
        <strain evidence="3">PF1309</strain>
    </source>
</reference>
<protein>
    <recommendedName>
        <fullName evidence="2">C-type lectin domain-containing protein</fullName>
    </recommendedName>
</protein>
<sequence>MKFSILLKFFLFQIVYHFSLQDSPKCGPLEASFGNKCYRFVNQPMNFTSALSYCQSIGYSLVSIHSMAENSFLQSWLVRNIICKISDLEQAGFALGMTYQSFYIGLYSPSRQTNNWVYTDGSAYDFTNWIQGEPSGARWSVGFRLSDGKWQTVSNSASIPFVCSATFNNTSPASTTMVPMTTTFSGSGSTVSLNCAPQLTTYYLFHFVDGSGTSDATFTSTQELVTIMSSSDNLDLDNRGIQQNTRYMFGLMGSDFIGFPNNVTNVQQIYEAFNSLNSRIPFPPIFINYTASLTQMANNSIYNRFDPNKEAPPVAILYPGVQNVYGAQNIKDGVTALTNLGFKVLAVNMNAGITDLTANLNDALGPDNVYTYASTTTDAVAFIMRRLCIIKPTLS</sequence>
<dbReference type="AlphaFoldDB" id="A0A2A2KKV9"/>
<name>A0A2A2KKV9_9BILA</name>
<feature type="domain" description="C-type lectin" evidence="2">
    <location>
        <begin position="33"/>
        <end position="164"/>
    </location>
</feature>
<gene>
    <name evidence="3" type="ORF">WR25_25633</name>
</gene>
<accession>A0A2A2KKV9</accession>
<evidence type="ECO:0000313" key="4">
    <source>
        <dbReference type="Proteomes" id="UP000218231"/>
    </source>
</evidence>
<comment type="caution">
    <text evidence="3">The sequence shown here is derived from an EMBL/GenBank/DDBJ whole genome shotgun (WGS) entry which is preliminary data.</text>
</comment>
<dbReference type="STRING" id="2018661.A0A2A2KKV9"/>
<feature type="chain" id="PRO_5012019478" description="C-type lectin domain-containing protein" evidence="1">
    <location>
        <begin position="18"/>
        <end position="395"/>
    </location>
</feature>
<dbReference type="Gene3D" id="3.10.100.10">
    <property type="entry name" value="Mannose-Binding Protein A, subunit A"/>
    <property type="match status" value="1"/>
</dbReference>
<dbReference type="PROSITE" id="PS50041">
    <property type="entry name" value="C_TYPE_LECTIN_2"/>
    <property type="match status" value="1"/>
</dbReference>
<evidence type="ECO:0000256" key="1">
    <source>
        <dbReference type="SAM" id="SignalP"/>
    </source>
</evidence>